<protein>
    <recommendedName>
        <fullName evidence="6">30S ribosomal protein S17</fullName>
    </recommendedName>
</protein>
<comment type="similarity">
    <text evidence="1">Belongs to the universal ribosomal protein uS17 family.</text>
</comment>
<evidence type="ECO:0000313" key="4">
    <source>
        <dbReference type="EMBL" id="CAK9048416.1"/>
    </source>
</evidence>
<dbReference type="PANTHER" id="PTHR10744:SF1">
    <property type="entry name" value="SMALL RIBOSOMAL SUBUNIT PROTEIN US17M"/>
    <property type="match status" value="1"/>
</dbReference>
<evidence type="ECO:0000256" key="2">
    <source>
        <dbReference type="ARBA" id="ARBA00022980"/>
    </source>
</evidence>
<keyword evidence="2" id="KW-0689">Ribosomal protein</keyword>
<sequence length="118" mass="14227">SVKPVTPWTWVEPTMPEELVEQAKEEGFRLRPTYSHMKIGYVVSDKMPKTRVALIEYYLFNAKYGSWYKRMKKKHFHDEYEISKLGDVVLIAPYRKKSKMKWYRLIEVMRKNDAPEHV</sequence>
<dbReference type="CDD" id="cd00364">
    <property type="entry name" value="Ribosomal_uS17"/>
    <property type="match status" value="1"/>
</dbReference>
<dbReference type="Pfam" id="PF00366">
    <property type="entry name" value="Ribosomal_S17"/>
    <property type="match status" value="1"/>
</dbReference>
<organism evidence="4 5">
    <name type="scientific">Durusdinium trenchii</name>
    <dbReference type="NCBI Taxonomy" id="1381693"/>
    <lineage>
        <taxon>Eukaryota</taxon>
        <taxon>Sar</taxon>
        <taxon>Alveolata</taxon>
        <taxon>Dinophyceae</taxon>
        <taxon>Suessiales</taxon>
        <taxon>Symbiodiniaceae</taxon>
        <taxon>Durusdinium</taxon>
    </lineage>
</organism>
<evidence type="ECO:0000256" key="1">
    <source>
        <dbReference type="ARBA" id="ARBA00010254"/>
    </source>
</evidence>
<keyword evidence="5" id="KW-1185">Reference proteome</keyword>
<accession>A0ABP0MAA8</accession>
<dbReference type="Proteomes" id="UP001642464">
    <property type="component" value="Unassembled WGS sequence"/>
</dbReference>
<proteinExistence type="inferred from homology"/>
<name>A0ABP0MAA8_9DINO</name>
<reference evidence="4 5" key="1">
    <citation type="submission" date="2024-02" db="EMBL/GenBank/DDBJ databases">
        <authorList>
            <person name="Chen Y."/>
            <person name="Shah S."/>
            <person name="Dougan E. K."/>
            <person name="Thang M."/>
            <person name="Chan C."/>
        </authorList>
    </citation>
    <scope>NUCLEOTIDE SEQUENCE [LARGE SCALE GENOMIC DNA]</scope>
</reference>
<dbReference type="EMBL" id="CAXAMM010020679">
    <property type="protein sequence ID" value="CAK9048416.1"/>
    <property type="molecule type" value="Genomic_DNA"/>
</dbReference>
<feature type="non-terminal residue" evidence="4">
    <location>
        <position position="1"/>
    </location>
</feature>
<dbReference type="SUPFAM" id="SSF50249">
    <property type="entry name" value="Nucleic acid-binding proteins"/>
    <property type="match status" value="1"/>
</dbReference>
<evidence type="ECO:0000313" key="5">
    <source>
        <dbReference type="Proteomes" id="UP001642464"/>
    </source>
</evidence>
<keyword evidence="3" id="KW-0687">Ribonucleoprotein</keyword>
<dbReference type="InterPro" id="IPR000266">
    <property type="entry name" value="Ribosomal_uS17"/>
</dbReference>
<dbReference type="PANTHER" id="PTHR10744">
    <property type="entry name" value="40S RIBOSOMAL PROTEIN S11 FAMILY MEMBER"/>
    <property type="match status" value="1"/>
</dbReference>
<dbReference type="Gene3D" id="2.40.50.140">
    <property type="entry name" value="Nucleic acid-binding proteins"/>
    <property type="match status" value="1"/>
</dbReference>
<evidence type="ECO:0000256" key="3">
    <source>
        <dbReference type="ARBA" id="ARBA00023274"/>
    </source>
</evidence>
<gene>
    <name evidence="4" type="ORF">SCF082_LOCUS26974</name>
</gene>
<evidence type="ECO:0008006" key="6">
    <source>
        <dbReference type="Google" id="ProtNLM"/>
    </source>
</evidence>
<comment type="caution">
    <text evidence="4">The sequence shown here is derived from an EMBL/GenBank/DDBJ whole genome shotgun (WGS) entry which is preliminary data.</text>
</comment>
<dbReference type="InterPro" id="IPR012340">
    <property type="entry name" value="NA-bd_OB-fold"/>
</dbReference>